<dbReference type="SUPFAM" id="SSF52540">
    <property type="entry name" value="P-loop containing nucleoside triphosphate hydrolases"/>
    <property type="match status" value="1"/>
</dbReference>
<reference evidence="5 6" key="1">
    <citation type="submission" date="2019-07" db="EMBL/GenBank/DDBJ databases">
        <title>Finished genome of Venturia effusa.</title>
        <authorList>
            <person name="Young C.A."/>
            <person name="Cox M.P."/>
            <person name="Ganley A.R.D."/>
            <person name="David W.J."/>
        </authorList>
    </citation>
    <scope>NUCLEOTIDE SEQUENCE [LARGE SCALE GENOMIC DNA]</scope>
    <source>
        <strain evidence="6">albino</strain>
    </source>
</reference>
<name>A0A517LL58_9PEZI</name>
<dbReference type="Pfam" id="PF24883">
    <property type="entry name" value="NPHP3_N"/>
    <property type="match status" value="1"/>
</dbReference>
<proteinExistence type="predicted"/>
<dbReference type="Proteomes" id="UP000316270">
    <property type="component" value="Chromosome 15"/>
</dbReference>
<dbReference type="SUPFAM" id="SSF53474">
    <property type="entry name" value="alpha/beta-Hydrolases"/>
    <property type="match status" value="1"/>
</dbReference>
<dbReference type="OrthoDB" id="194358at2759"/>
<dbReference type="InterPro" id="IPR027417">
    <property type="entry name" value="P-loop_NTPase"/>
</dbReference>
<dbReference type="InterPro" id="IPR001680">
    <property type="entry name" value="WD40_rpt"/>
</dbReference>
<dbReference type="Gene3D" id="3.40.50.1820">
    <property type="entry name" value="alpha/beta hydrolase"/>
    <property type="match status" value="1"/>
</dbReference>
<evidence type="ECO:0000313" key="6">
    <source>
        <dbReference type="Proteomes" id="UP000316270"/>
    </source>
</evidence>
<keyword evidence="6" id="KW-1185">Reference proteome</keyword>
<organism evidence="5 6">
    <name type="scientific">Venturia effusa</name>
    <dbReference type="NCBI Taxonomy" id="50376"/>
    <lineage>
        <taxon>Eukaryota</taxon>
        <taxon>Fungi</taxon>
        <taxon>Dikarya</taxon>
        <taxon>Ascomycota</taxon>
        <taxon>Pezizomycotina</taxon>
        <taxon>Dothideomycetes</taxon>
        <taxon>Pleosporomycetidae</taxon>
        <taxon>Venturiales</taxon>
        <taxon>Venturiaceae</taxon>
        <taxon>Venturia</taxon>
    </lineage>
</organism>
<feature type="region of interest" description="Disordered" evidence="2">
    <location>
        <begin position="48"/>
        <end position="105"/>
    </location>
</feature>
<dbReference type="InterPro" id="IPR029058">
    <property type="entry name" value="AB_hydrolase_fold"/>
</dbReference>
<evidence type="ECO:0000259" key="3">
    <source>
        <dbReference type="Pfam" id="PF22939"/>
    </source>
</evidence>
<dbReference type="EMBL" id="CP042199">
    <property type="protein sequence ID" value="QDS76364.1"/>
    <property type="molecule type" value="Genomic_DNA"/>
</dbReference>
<dbReference type="Gene3D" id="3.40.50.300">
    <property type="entry name" value="P-loop containing nucleotide triphosphate hydrolases"/>
    <property type="match status" value="1"/>
</dbReference>
<accession>A0A517LL58</accession>
<dbReference type="PANTHER" id="PTHR10039:SF16">
    <property type="entry name" value="GPI INOSITOL-DEACYLASE"/>
    <property type="match status" value="1"/>
</dbReference>
<evidence type="ECO:0000256" key="1">
    <source>
        <dbReference type="ARBA" id="ARBA00022737"/>
    </source>
</evidence>
<feature type="domain" description="Nephrocystin 3-like N-terminal" evidence="4">
    <location>
        <begin position="369"/>
        <end position="535"/>
    </location>
</feature>
<dbReference type="InterPro" id="IPR056884">
    <property type="entry name" value="NPHP3-like_N"/>
</dbReference>
<feature type="domain" description="GPI inositol-deacylase winged helix" evidence="3">
    <location>
        <begin position="614"/>
        <end position="689"/>
    </location>
</feature>
<gene>
    <name evidence="5" type="ORF">FKW77_003189</name>
</gene>
<dbReference type="InterPro" id="IPR036322">
    <property type="entry name" value="WD40_repeat_dom_sf"/>
</dbReference>
<evidence type="ECO:0000259" key="4">
    <source>
        <dbReference type="Pfam" id="PF24883"/>
    </source>
</evidence>
<keyword evidence="1" id="KW-0677">Repeat</keyword>
<protein>
    <submittedName>
        <fullName evidence="5">Uncharacterized protein</fullName>
    </submittedName>
</protein>
<dbReference type="SUPFAM" id="SSF50998">
    <property type="entry name" value="Quinoprotein alcohol dehydrogenase-like"/>
    <property type="match status" value="1"/>
</dbReference>
<dbReference type="SUPFAM" id="SSF50978">
    <property type="entry name" value="WD40 repeat-like"/>
    <property type="match status" value="1"/>
</dbReference>
<evidence type="ECO:0000313" key="5">
    <source>
        <dbReference type="EMBL" id="QDS76364.1"/>
    </source>
</evidence>
<dbReference type="SMART" id="SM00320">
    <property type="entry name" value="WD40"/>
    <property type="match status" value="6"/>
</dbReference>
<feature type="compositionally biased region" description="Basic and acidic residues" evidence="2">
    <location>
        <begin position="55"/>
        <end position="70"/>
    </location>
</feature>
<dbReference type="Pfam" id="PF22939">
    <property type="entry name" value="WHD_GPIID"/>
    <property type="match status" value="1"/>
</dbReference>
<dbReference type="Gene3D" id="2.130.10.10">
    <property type="entry name" value="YVTN repeat-like/Quinoprotein amine dehydrogenase"/>
    <property type="match status" value="3"/>
</dbReference>
<dbReference type="Pfam" id="PF00400">
    <property type="entry name" value="WD40"/>
    <property type="match status" value="1"/>
</dbReference>
<sequence length="1582" mass="177151">MIFLSTINVFAPADFARRNLKRSKEDRIWLQDITLDLLKRFKTLNKESLSPVDADGPHDEDVSGEFHLEPNENAGDLRLPGRVEPGLAAGRRGSAPEIGAPPLYPLTIKPQHGSSSLKKAAKNALGLIQVTRPAKPLVDIIFIHGLGGSAYGSWSWDRDSRNFWPAWFETEPQMTGARVHTFGYAAGISGPSNVMTIRGFAKDLLFKMKFGNEKSPHIGELPIIFVTHSKGGLVAKKAYTTGKSDKEYASMMSAVKAMVFFSTPHRGGQGADRLSTILRVFGMNKEYIKELISSSSFLHIINDDFTKVCDDLRLFSFYETMKTYVGLRAFSSFEGDTAASLSRLGTALGLGEDAIMEDADRFRCIAKQGTCGWILDRPWFIDWFDHEVDHPHILWISGPPATGKSVLASHIADCVRERWGDVCQYHTFGFDDKTKRSASYLLRSIAYQAARHSSSLSTELLAMSESFGVPISGMSTAMIWEKLFRGPIFNLARGKTLYWIVDGLDESETETVSLLFQCLKTLDTDLRIKILLVSRPIHDIDAIGNVTPRGVSSRQRIVDKVLKKSAGNFLWVSLATKDLEQSWHRQCDIEHTLSGFPGEMSPLYSRMLEKIESQSAETNRIATAFLSWATYSFKPLTLVELKAALHQQFPDLTSLEDTLHHICGGFTQIKNSRVGLVHETAHYFLANNCSNRSVVMSSASSHEYIAIVCLRFLTSTKERQWRQILGMAESRRSKASNTGSMLAKVYPFLSYAATSWAYHISLADANSHALRNALFEFLSNDALPWINSLALLGDLKSLVRAAKLLKTFIRNREKLRYENAPTIPFDDIEFLRLWAVDLIKLVGKFGGNLLQQPSSIYKLISPFCPTNSIMGKTILQDYNNFSVEGVSFSDWDDCHARLSVGADETASKVIATSEIFAALVPRDHSLVVWHAETCEELRRMQHGEYPTCVAVNRKGNMVCTAGFRTIKIWELSSGKEFRCIKKHSDDKVMSVAFGSEDDQILIGYQDQLIVCTDWRTGKLVSAFHAVAKEDSNVSSGLRIVSSSPDRLKVAVGARSTPIKLWDLTTQTRVYRCVMIGETFHGEEATFQEAEVVQWHPHSGYIYILYHDTTLIDWNPDFDERTAHAIRAKNIVCSPCGNYLLASAADGSIKMFSLPDYSRTQKSEMCVVYHMEYADLVRDIAFSPDGQRFYELRGSVCTVWEPEALVVAETPEEDGDRSSYSENTLAVETIKSSATSHNFAEITALICAPKDLGFCCGRDDGTLSIHSMKTGKKIRTLPGHASGMSILVLAWSVSANWIASGDDSGHILVRKIQMLGSSGKPTVYRPADFRIKDNGIDQLLFSSDDKYLLVSTLSADRIWDVAAKQIIHVRHHSNPRRTKWIENPRDPTRLVSISAGELHIFDWNEFMDRTSGIGIPLIKTIIKEQRSVSLESQELPSTFEDLKVGPSEVVTRLTKTNDKRLIVFETTPSSGHKRRRIDFIRTTDVDPNTAKDSIELQTSALDLAREVSKLIGTYHNQIFFFNHQHWLCTWEIGTAISAHKKHFFLLRDWVTTETLELIALSDNGTLLCPRNGEVAIIKDGIRL</sequence>
<dbReference type="InterPro" id="IPR054471">
    <property type="entry name" value="GPIID_WHD"/>
</dbReference>
<dbReference type="InterPro" id="IPR011047">
    <property type="entry name" value="Quinoprotein_ADH-like_sf"/>
</dbReference>
<dbReference type="PANTHER" id="PTHR10039">
    <property type="entry name" value="AMELOGENIN"/>
    <property type="match status" value="1"/>
</dbReference>
<evidence type="ECO:0000256" key="2">
    <source>
        <dbReference type="SAM" id="MobiDB-lite"/>
    </source>
</evidence>
<dbReference type="InterPro" id="IPR015943">
    <property type="entry name" value="WD40/YVTN_repeat-like_dom_sf"/>
</dbReference>